<keyword evidence="3" id="KW-1185">Reference proteome</keyword>
<dbReference type="RefSeq" id="WP_197603301.1">
    <property type="nucleotide sequence ID" value="NZ_LN606600.1"/>
</dbReference>
<reference evidence="3" key="1">
    <citation type="submission" date="2014-09" db="EMBL/GenBank/DDBJ databases">
        <authorList>
            <person name="Illeghems K.G."/>
        </authorList>
    </citation>
    <scope>NUCLEOTIDE SEQUENCE [LARGE SCALE GENOMIC DNA]</scope>
    <source>
        <strain evidence="3">108B</strain>
    </source>
</reference>
<evidence type="ECO:0000313" key="2">
    <source>
        <dbReference type="EMBL" id="CEF42649.1"/>
    </source>
</evidence>
<protein>
    <recommendedName>
        <fullName evidence="1">Cyclophilin-like domain-containing protein</fullName>
    </recommendedName>
</protein>
<dbReference type="InterPro" id="IPR029000">
    <property type="entry name" value="Cyclophilin-like_dom_sf"/>
</dbReference>
<gene>
    <name evidence="2" type="ORF">ASN_3416</name>
</gene>
<dbReference type="Pfam" id="PF18050">
    <property type="entry name" value="Cyclophil_like2"/>
    <property type="match status" value="1"/>
</dbReference>
<evidence type="ECO:0000313" key="3">
    <source>
        <dbReference type="Proteomes" id="UP000056109"/>
    </source>
</evidence>
<proteinExistence type="predicted"/>
<name>A0A0U5EY24_9PROT</name>
<dbReference type="Proteomes" id="UP000056109">
    <property type="component" value="Chromosome I"/>
</dbReference>
<dbReference type="SUPFAM" id="SSF50891">
    <property type="entry name" value="Cyclophilin-like"/>
    <property type="match status" value="1"/>
</dbReference>
<dbReference type="EMBL" id="LN606600">
    <property type="protein sequence ID" value="CEF42649.1"/>
    <property type="molecule type" value="Genomic_DNA"/>
</dbReference>
<evidence type="ECO:0000259" key="1">
    <source>
        <dbReference type="Pfam" id="PF18050"/>
    </source>
</evidence>
<dbReference type="GeneID" id="34784369"/>
<dbReference type="Gene3D" id="2.40.100.20">
    <property type="match status" value="1"/>
</dbReference>
<dbReference type="KEGG" id="asz:ASN_3416"/>
<feature type="domain" description="Cyclophilin-like" evidence="1">
    <location>
        <begin position="104"/>
        <end position="212"/>
    </location>
</feature>
<accession>A0A0U5EY24</accession>
<dbReference type="AlphaFoldDB" id="A0A0U5EY24"/>
<sequence>MLWKENFHSTSKNTLYKSIFYFFIFPADKKIMLLECSGMLPNKTEVKSYITRFNFGISYRVTFAVFLAATNLALSTAQAAPSTKTSQHSGETTWINTKNVKLQIQIGNTRMLATLNNSPTAHSFAALLPITMTLRDLSTAEKVSDALPTRLSEEGAPKRDMGTIGDIAYYAPWGNIAFYRDEGPDASGVIKIGKIISGLEALNSFGRVTITISLINQFQP</sequence>
<dbReference type="InterPro" id="IPR041183">
    <property type="entry name" value="Cyclophilin-like"/>
</dbReference>
<dbReference type="PATRIC" id="fig|446692.3.peg.3620"/>
<organism evidence="2 3">
    <name type="scientific">Acetobacter senegalensis</name>
    <dbReference type="NCBI Taxonomy" id="446692"/>
    <lineage>
        <taxon>Bacteria</taxon>
        <taxon>Pseudomonadati</taxon>
        <taxon>Pseudomonadota</taxon>
        <taxon>Alphaproteobacteria</taxon>
        <taxon>Acetobacterales</taxon>
        <taxon>Acetobacteraceae</taxon>
        <taxon>Acetobacter</taxon>
    </lineage>
</organism>